<sequence length="340" mass="36333">MLLQQLTGHLSLFPPDPRTTHGCSVKFSSSATTTTGAGREKTAKRTSSVNGSAESVASASDGAASEKDVTCLTGVTGTLHRLFPLYGFISIESPIDTSVYFDLQSFENDQRTSLPSSGLQVGDSVVFDARIGPNDCKAKFRATRVARATPTKLSSSPVQVVRGRGLFYPETESASAVTLDPTTVTYRDEEPVDDLLWEVADDQEVSFDAVQTDNTWIATLVWIWKRPAQPRVDGSEDVLSRTTSNSRGDQEQLSTTGMEPRGDFGGEVTLRNVGPSSALFQPAVTSTPTFIPSPVSRNEPSSDSSTSGPPAGVIAVLIRLDKMVATEAASHSPRCFCTDS</sequence>
<accession>A0A9J6FEB7</accession>
<comment type="caution">
    <text evidence="2">The sequence shown here is derived from an EMBL/GenBank/DDBJ whole genome shotgun (WGS) entry which is preliminary data.</text>
</comment>
<feature type="region of interest" description="Disordered" evidence="1">
    <location>
        <begin position="233"/>
        <end position="272"/>
    </location>
</feature>
<evidence type="ECO:0000256" key="1">
    <source>
        <dbReference type="SAM" id="MobiDB-lite"/>
    </source>
</evidence>
<evidence type="ECO:0000313" key="2">
    <source>
        <dbReference type="EMBL" id="KAH9364582.1"/>
    </source>
</evidence>
<protein>
    <submittedName>
        <fullName evidence="2">Uncharacterized protein</fullName>
    </submittedName>
</protein>
<feature type="region of interest" description="Disordered" evidence="1">
    <location>
        <begin position="285"/>
        <end position="310"/>
    </location>
</feature>
<feature type="region of interest" description="Disordered" evidence="1">
    <location>
        <begin position="23"/>
        <end position="60"/>
    </location>
</feature>
<dbReference type="AlphaFoldDB" id="A0A9J6FEB7"/>
<dbReference type="EMBL" id="JABSTR010000002">
    <property type="protein sequence ID" value="KAH9364582.1"/>
    <property type="molecule type" value="Genomic_DNA"/>
</dbReference>
<dbReference type="OrthoDB" id="6428282at2759"/>
<reference evidence="2 3" key="1">
    <citation type="journal article" date="2020" name="Cell">
        <title>Large-Scale Comparative Analyses of Tick Genomes Elucidate Their Genetic Diversity and Vector Capacities.</title>
        <authorList>
            <consortium name="Tick Genome and Microbiome Consortium (TIGMIC)"/>
            <person name="Jia N."/>
            <person name="Wang J."/>
            <person name="Shi W."/>
            <person name="Du L."/>
            <person name="Sun Y."/>
            <person name="Zhan W."/>
            <person name="Jiang J.F."/>
            <person name="Wang Q."/>
            <person name="Zhang B."/>
            <person name="Ji P."/>
            <person name="Bell-Sakyi L."/>
            <person name="Cui X.M."/>
            <person name="Yuan T.T."/>
            <person name="Jiang B.G."/>
            <person name="Yang W.F."/>
            <person name="Lam T.T."/>
            <person name="Chang Q.C."/>
            <person name="Ding S.J."/>
            <person name="Wang X.J."/>
            <person name="Zhu J.G."/>
            <person name="Ruan X.D."/>
            <person name="Zhao L."/>
            <person name="Wei J.T."/>
            <person name="Ye R.Z."/>
            <person name="Que T.C."/>
            <person name="Du C.H."/>
            <person name="Zhou Y.H."/>
            <person name="Cheng J.X."/>
            <person name="Dai P.F."/>
            <person name="Guo W.B."/>
            <person name="Han X.H."/>
            <person name="Huang E.J."/>
            <person name="Li L.F."/>
            <person name="Wei W."/>
            <person name="Gao Y.C."/>
            <person name="Liu J.Z."/>
            <person name="Shao H.Z."/>
            <person name="Wang X."/>
            <person name="Wang C.C."/>
            <person name="Yang T.C."/>
            <person name="Huo Q.B."/>
            <person name="Li W."/>
            <person name="Chen H.Y."/>
            <person name="Chen S.E."/>
            <person name="Zhou L.G."/>
            <person name="Ni X.B."/>
            <person name="Tian J.H."/>
            <person name="Sheng Y."/>
            <person name="Liu T."/>
            <person name="Pan Y.S."/>
            <person name="Xia L.Y."/>
            <person name="Li J."/>
            <person name="Zhao F."/>
            <person name="Cao W.C."/>
        </authorList>
    </citation>
    <scope>NUCLEOTIDE SEQUENCE [LARGE SCALE GENOMIC DNA]</scope>
    <source>
        <strain evidence="2">HaeL-2018</strain>
    </source>
</reference>
<name>A0A9J6FEB7_HAELO</name>
<feature type="compositionally biased region" description="Polar residues" evidence="1">
    <location>
        <begin position="45"/>
        <end position="58"/>
    </location>
</feature>
<dbReference type="Proteomes" id="UP000821853">
    <property type="component" value="Chromosome 10"/>
</dbReference>
<keyword evidence="3" id="KW-1185">Reference proteome</keyword>
<gene>
    <name evidence="2" type="ORF">HPB48_013287</name>
</gene>
<feature type="compositionally biased region" description="Polar residues" evidence="1">
    <location>
        <begin position="285"/>
        <end position="308"/>
    </location>
</feature>
<dbReference type="VEuPathDB" id="VectorBase:HLOH_061078"/>
<feature type="compositionally biased region" description="Polar residues" evidence="1">
    <location>
        <begin position="240"/>
        <end position="257"/>
    </location>
</feature>
<feature type="compositionally biased region" description="Low complexity" evidence="1">
    <location>
        <begin position="28"/>
        <end position="37"/>
    </location>
</feature>
<proteinExistence type="predicted"/>
<evidence type="ECO:0000313" key="3">
    <source>
        <dbReference type="Proteomes" id="UP000821853"/>
    </source>
</evidence>
<organism evidence="2 3">
    <name type="scientific">Haemaphysalis longicornis</name>
    <name type="common">Bush tick</name>
    <dbReference type="NCBI Taxonomy" id="44386"/>
    <lineage>
        <taxon>Eukaryota</taxon>
        <taxon>Metazoa</taxon>
        <taxon>Ecdysozoa</taxon>
        <taxon>Arthropoda</taxon>
        <taxon>Chelicerata</taxon>
        <taxon>Arachnida</taxon>
        <taxon>Acari</taxon>
        <taxon>Parasitiformes</taxon>
        <taxon>Ixodida</taxon>
        <taxon>Ixodoidea</taxon>
        <taxon>Ixodidae</taxon>
        <taxon>Haemaphysalinae</taxon>
        <taxon>Haemaphysalis</taxon>
    </lineage>
</organism>